<accession>A0ACD5ANU6</accession>
<evidence type="ECO:0000313" key="2">
    <source>
        <dbReference type="Proteomes" id="UP001432251"/>
    </source>
</evidence>
<sequence length="92" mass="10081">MAERRLQQVVLDLLAQRDPSSSICPSDAARAAYEGDRAEGWRALMEPVRNAARQLALAGQVEITQGGRRVDPDTARGPIRIRRTRRGGGEDA</sequence>
<keyword evidence="2" id="KW-1185">Reference proteome</keyword>
<dbReference type="Proteomes" id="UP001432251">
    <property type="component" value="Chromosome"/>
</dbReference>
<proteinExistence type="predicted"/>
<reference evidence="1" key="1">
    <citation type="journal article" date="2025" name="Int. J. Syst. Evol. Microbiol.">
        <title>Streptomyces citrinus sp. nov., with yellow diffusible pigment.</title>
        <authorList>
            <person name="He Y."/>
            <person name="Yang E."/>
            <person name="Xu J."/>
            <person name="Sun Y."/>
            <person name="Sun L."/>
        </authorList>
    </citation>
    <scope>NUCLEOTIDE SEQUENCE</scope>
    <source>
        <strain evidence="1">Q6</strain>
    </source>
</reference>
<organism evidence="1 2">
    <name type="scientific">Streptomyces citrinus</name>
    <dbReference type="NCBI Taxonomy" id="3118173"/>
    <lineage>
        <taxon>Bacteria</taxon>
        <taxon>Bacillati</taxon>
        <taxon>Actinomycetota</taxon>
        <taxon>Actinomycetes</taxon>
        <taxon>Kitasatosporales</taxon>
        <taxon>Streptomycetaceae</taxon>
        <taxon>Streptomyces</taxon>
    </lineage>
</organism>
<name>A0ACD5ANU6_9ACTN</name>
<dbReference type="EMBL" id="CP146022">
    <property type="protein sequence ID" value="WWQ68703.1"/>
    <property type="molecule type" value="Genomic_DNA"/>
</dbReference>
<gene>
    <name evidence="1" type="ORF">V2W30_38815</name>
</gene>
<evidence type="ECO:0000313" key="1">
    <source>
        <dbReference type="EMBL" id="WWQ68703.1"/>
    </source>
</evidence>
<protein>
    <submittedName>
        <fullName evidence="1">DUF3253 domain-containing protein</fullName>
    </submittedName>
</protein>